<feature type="repeat" description="WD" evidence="3">
    <location>
        <begin position="140"/>
        <end position="183"/>
    </location>
</feature>
<feature type="transmembrane region" description="Helical" evidence="4">
    <location>
        <begin position="50"/>
        <end position="72"/>
    </location>
</feature>
<dbReference type="PANTHER" id="PTHR22847:SF637">
    <property type="entry name" value="WD REPEAT DOMAIN 5B"/>
    <property type="match status" value="1"/>
</dbReference>
<accession>X6NGV6</accession>
<evidence type="ECO:0000313" key="6">
    <source>
        <dbReference type="Proteomes" id="UP000023152"/>
    </source>
</evidence>
<dbReference type="AlphaFoldDB" id="X6NGV6"/>
<dbReference type="PROSITE" id="PS50294">
    <property type="entry name" value="WD_REPEATS_REGION"/>
    <property type="match status" value="3"/>
</dbReference>
<dbReference type="CDD" id="cd00200">
    <property type="entry name" value="WD40"/>
    <property type="match status" value="1"/>
</dbReference>
<organism evidence="5 6">
    <name type="scientific">Reticulomyxa filosa</name>
    <dbReference type="NCBI Taxonomy" id="46433"/>
    <lineage>
        <taxon>Eukaryota</taxon>
        <taxon>Sar</taxon>
        <taxon>Rhizaria</taxon>
        <taxon>Retaria</taxon>
        <taxon>Foraminifera</taxon>
        <taxon>Monothalamids</taxon>
        <taxon>Reticulomyxidae</taxon>
        <taxon>Reticulomyxa</taxon>
    </lineage>
</organism>
<sequence length="459" mass="52700">MNNVNNNSLSLIILQNFKHFFFIFHHHQRLVQVKRMTTLGNEKETLPQRVLFSLCFYCIYYYLLHVICVKISQKKKTLKLLFDIGFEYHALDLDGCMILTNLLSIMLCFFHKIYYYYLIQATKFFMFNSFSSKSRLLNTFNGHAGWVRSIDYSTFDGGQFICSGSNDKTVRVCDIDNNKQIQSFNGHSSYVSCVKFSQYHLQDVICSSSGDNTIRFWDFKHNQQLQLFKEHTDTVNGIEFSPFNGGRYLCSGSDDETICLWDVETSKSLYVLDGHEDGVWCVDISPLQSDNKNDNNKINNIGVIGGNVYTICSGSYDTTIRIWDIETPNNSLSSKDIIIHVRLWDIRSGRQIQAFNGHTDEVFSVEYSPFVIKNGNDVGGNSNVICSGSGDNTIRFWDIRSNKNELYVIKGYNEEDDGIKSLKFVSLKKKVKNNEQKSNDDCGIHLCYGSYSGRICVWG</sequence>
<dbReference type="Gene3D" id="2.130.10.10">
    <property type="entry name" value="YVTN repeat-like/Quinoprotein amine dehydrogenase"/>
    <property type="match status" value="3"/>
</dbReference>
<dbReference type="InterPro" id="IPR019775">
    <property type="entry name" value="WD40_repeat_CS"/>
</dbReference>
<dbReference type="InterPro" id="IPR036322">
    <property type="entry name" value="WD40_repeat_dom_sf"/>
</dbReference>
<evidence type="ECO:0000313" key="5">
    <source>
        <dbReference type="EMBL" id="ETO24939.1"/>
    </source>
</evidence>
<name>X6NGV6_RETFI</name>
<keyword evidence="4" id="KW-1133">Transmembrane helix</keyword>
<dbReference type="InterPro" id="IPR020472">
    <property type="entry name" value="WD40_PAC1"/>
</dbReference>
<keyword evidence="1 3" id="KW-0853">WD repeat</keyword>
<feature type="repeat" description="WD" evidence="3">
    <location>
        <begin position="184"/>
        <end position="227"/>
    </location>
</feature>
<dbReference type="PRINTS" id="PR00320">
    <property type="entry name" value="GPROTEINBRPT"/>
</dbReference>
<dbReference type="EMBL" id="ASPP01008849">
    <property type="protein sequence ID" value="ETO24939.1"/>
    <property type="molecule type" value="Genomic_DNA"/>
</dbReference>
<keyword evidence="4" id="KW-0472">Membrane</keyword>
<comment type="caution">
    <text evidence="5">The sequence shown here is derived from an EMBL/GenBank/DDBJ whole genome shotgun (WGS) entry which is preliminary data.</text>
</comment>
<dbReference type="SMART" id="SM00320">
    <property type="entry name" value="WD40"/>
    <property type="match status" value="5"/>
</dbReference>
<keyword evidence="6" id="KW-1185">Reference proteome</keyword>
<feature type="repeat" description="WD" evidence="3">
    <location>
        <begin position="355"/>
        <end position="407"/>
    </location>
</feature>
<protein>
    <submittedName>
        <fullName evidence="5">WD-40 repeat protein</fullName>
    </submittedName>
</protein>
<evidence type="ECO:0000256" key="3">
    <source>
        <dbReference type="PROSITE-ProRule" id="PRU00221"/>
    </source>
</evidence>
<keyword evidence="2" id="KW-0677">Repeat</keyword>
<feature type="repeat" description="WD" evidence="3">
    <location>
        <begin position="228"/>
        <end position="271"/>
    </location>
</feature>
<dbReference type="Proteomes" id="UP000023152">
    <property type="component" value="Unassembled WGS sequence"/>
</dbReference>
<reference evidence="5 6" key="1">
    <citation type="journal article" date="2013" name="Curr. Biol.">
        <title>The Genome of the Foraminiferan Reticulomyxa filosa.</title>
        <authorList>
            <person name="Glockner G."/>
            <person name="Hulsmann N."/>
            <person name="Schleicher M."/>
            <person name="Noegel A.A."/>
            <person name="Eichinger L."/>
            <person name="Gallinger C."/>
            <person name="Pawlowski J."/>
            <person name="Sierra R."/>
            <person name="Euteneuer U."/>
            <person name="Pillet L."/>
            <person name="Moustafa A."/>
            <person name="Platzer M."/>
            <person name="Groth M."/>
            <person name="Szafranski K."/>
            <person name="Schliwa M."/>
        </authorList>
    </citation>
    <scope>NUCLEOTIDE SEQUENCE [LARGE SCALE GENOMIC DNA]</scope>
</reference>
<dbReference type="PROSITE" id="PS00678">
    <property type="entry name" value="WD_REPEATS_1"/>
    <property type="match status" value="3"/>
</dbReference>
<keyword evidence="4" id="KW-0812">Transmembrane</keyword>
<dbReference type="OrthoDB" id="371245at2759"/>
<proteinExistence type="predicted"/>
<evidence type="ECO:0000256" key="1">
    <source>
        <dbReference type="ARBA" id="ARBA00022574"/>
    </source>
</evidence>
<dbReference type="Pfam" id="PF00400">
    <property type="entry name" value="WD40"/>
    <property type="match status" value="5"/>
</dbReference>
<dbReference type="PANTHER" id="PTHR22847">
    <property type="entry name" value="WD40 REPEAT PROTEIN"/>
    <property type="match status" value="1"/>
</dbReference>
<evidence type="ECO:0000256" key="4">
    <source>
        <dbReference type="SAM" id="Phobius"/>
    </source>
</evidence>
<feature type="transmembrane region" description="Helical" evidence="4">
    <location>
        <begin position="93"/>
        <end position="117"/>
    </location>
</feature>
<dbReference type="InterPro" id="IPR015943">
    <property type="entry name" value="WD40/YVTN_repeat-like_dom_sf"/>
</dbReference>
<dbReference type="PROSITE" id="PS50082">
    <property type="entry name" value="WD_REPEATS_2"/>
    <property type="match status" value="5"/>
</dbReference>
<evidence type="ECO:0000256" key="2">
    <source>
        <dbReference type="ARBA" id="ARBA00022737"/>
    </source>
</evidence>
<feature type="repeat" description="WD" evidence="3">
    <location>
        <begin position="311"/>
        <end position="333"/>
    </location>
</feature>
<dbReference type="InterPro" id="IPR001680">
    <property type="entry name" value="WD40_rpt"/>
</dbReference>
<dbReference type="GO" id="GO:1990234">
    <property type="term" value="C:transferase complex"/>
    <property type="evidence" value="ECO:0007669"/>
    <property type="project" value="UniProtKB-ARBA"/>
</dbReference>
<gene>
    <name evidence="5" type="ORF">RFI_12210</name>
</gene>
<dbReference type="SUPFAM" id="SSF50978">
    <property type="entry name" value="WD40 repeat-like"/>
    <property type="match status" value="1"/>
</dbReference>